<evidence type="ECO:0000256" key="8">
    <source>
        <dbReference type="SAM" id="Phobius"/>
    </source>
</evidence>
<feature type="transmembrane region" description="Helical" evidence="8">
    <location>
        <begin position="152"/>
        <end position="176"/>
    </location>
</feature>
<feature type="transmembrane region" description="Helical" evidence="8">
    <location>
        <begin position="406"/>
        <end position="426"/>
    </location>
</feature>
<evidence type="ECO:0000313" key="10">
    <source>
        <dbReference type="Proteomes" id="UP000051063"/>
    </source>
</evidence>
<dbReference type="InterPro" id="IPR001734">
    <property type="entry name" value="Na/solute_symporter"/>
</dbReference>
<gene>
    <name evidence="9" type="ORF">AN963_02160</name>
</gene>
<dbReference type="CDD" id="cd10322">
    <property type="entry name" value="SLC5sbd"/>
    <property type="match status" value="1"/>
</dbReference>
<keyword evidence="5 8" id="KW-1133">Transmembrane helix</keyword>
<name>A0ABR5NAP8_BRECH</name>
<comment type="subcellular location">
    <subcellularLocation>
        <location evidence="1">Membrane</location>
        <topology evidence="1">Multi-pass membrane protein</topology>
    </subcellularLocation>
</comment>
<dbReference type="PROSITE" id="PS50283">
    <property type="entry name" value="NA_SOLUT_SYMP_3"/>
    <property type="match status" value="1"/>
</dbReference>
<feature type="transmembrane region" description="Helical" evidence="8">
    <location>
        <begin position="375"/>
        <end position="399"/>
    </location>
</feature>
<dbReference type="InterPro" id="IPR050277">
    <property type="entry name" value="Sodium:Solute_Symporter"/>
</dbReference>
<dbReference type="Proteomes" id="UP000051063">
    <property type="component" value="Unassembled WGS sequence"/>
</dbReference>
<feature type="transmembrane region" description="Helical" evidence="8">
    <location>
        <begin position="307"/>
        <end position="330"/>
    </location>
</feature>
<comment type="similarity">
    <text evidence="2 7">Belongs to the sodium:solute symporter (SSF) (TC 2.A.21) family.</text>
</comment>
<evidence type="ECO:0008006" key="11">
    <source>
        <dbReference type="Google" id="ProtNLM"/>
    </source>
</evidence>
<evidence type="ECO:0000256" key="2">
    <source>
        <dbReference type="ARBA" id="ARBA00006434"/>
    </source>
</evidence>
<dbReference type="RefSeq" id="WP_055742921.1">
    <property type="nucleotide sequence ID" value="NZ_LJJB01000007.1"/>
</dbReference>
<feature type="transmembrane region" description="Helical" evidence="8">
    <location>
        <begin position="257"/>
        <end position="279"/>
    </location>
</feature>
<evidence type="ECO:0000313" key="9">
    <source>
        <dbReference type="EMBL" id="KQL48628.1"/>
    </source>
</evidence>
<evidence type="ECO:0000256" key="6">
    <source>
        <dbReference type="ARBA" id="ARBA00023136"/>
    </source>
</evidence>
<protein>
    <recommendedName>
        <fullName evidence="11">Sodium:solute symporter</fullName>
    </recommendedName>
</protein>
<evidence type="ECO:0000256" key="4">
    <source>
        <dbReference type="ARBA" id="ARBA00022692"/>
    </source>
</evidence>
<keyword evidence="10" id="KW-1185">Reference proteome</keyword>
<feature type="transmembrane region" description="Helical" evidence="8">
    <location>
        <begin position="6"/>
        <end position="24"/>
    </location>
</feature>
<keyword evidence="3" id="KW-0813">Transport</keyword>
<dbReference type="EMBL" id="LJJB01000007">
    <property type="protein sequence ID" value="KQL48628.1"/>
    <property type="molecule type" value="Genomic_DNA"/>
</dbReference>
<feature type="transmembrane region" description="Helical" evidence="8">
    <location>
        <begin position="45"/>
        <end position="68"/>
    </location>
</feature>
<accession>A0ABR5NAP8</accession>
<feature type="transmembrane region" description="Helical" evidence="8">
    <location>
        <begin position="121"/>
        <end position="146"/>
    </location>
</feature>
<evidence type="ECO:0000256" key="3">
    <source>
        <dbReference type="ARBA" id="ARBA00022448"/>
    </source>
</evidence>
<keyword evidence="6 8" id="KW-0472">Membrane</keyword>
<dbReference type="PANTHER" id="PTHR48086:SF7">
    <property type="entry name" value="SODIUM-SOLUTE SYMPORTER-RELATED"/>
    <property type="match status" value="1"/>
</dbReference>
<feature type="transmembrane region" description="Helical" evidence="8">
    <location>
        <begin position="224"/>
        <end position="245"/>
    </location>
</feature>
<feature type="transmembrane region" description="Helical" evidence="8">
    <location>
        <begin position="350"/>
        <end position="369"/>
    </location>
</feature>
<feature type="transmembrane region" description="Helical" evidence="8">
    <location>
        <begin position="183"/>
        <end position="204"/>
    </location>
</feature>
<dbReference type="Gene3D" id="1.20.1730.10">
    <property type="entry name" value="Sodium/glucose cotransporter"/>
    <property type="match status" value="1"/>
</dbReference>
<proteinExistence type="inferred from homology"/>
<dbReference type="PANTHER" id="PTHR48086">
    <property type="entry name" value="SODIUM/PROLINE SYMPORTER-RELATED"/>
    <property type="match status" value="1"/>
</dbReference>
<comment type="caution">
    <text evidence="9">The sequence shown here is derived from an EMBL/GenBank/DDBJ whole genome shotgun (WGS) entry which is preliminary data.</text>
</comment>
<evidence type="ECO:0000256" key="1">
    <source>
        <dbReference type="ARBA" id="ARBA00004141"/>
    </source>
</evidence>
<feature type="transmembrane region" description="Helical" evidence="8">
    <location>
        <begin position="74"/>
        <end position="92"/>
    </location>
</feature>
<sequence length="470" mass="51297">MASLPFYLCFMFILFLTVIVGIAAKRRVKKTSDFTNASGSLTSGMVAGALVGGFVGGTSIVGTGELAFSHGLASLWFTLGGGVAVILLGFFANRFRQLQVETLPELIGLQYGSRAQLGSSIFLSLGMFIQVIAQILAALPFVSVFWQTHLSILALIPALLIIAYVWAGGFMGASIVGTLKTIMLVLLLLGTGVWLLASIDGGTYVRWWQEGRLDLVVPEAGMGWAQGASMVVGIFSTQAYLQPIFASRSAREARSGAITAGVIIILIGLVSAWIGLFMYDAHPELTPREAIPQFFLMHSPAWLAGGAYAIILLSVVMTGAALTLSIATILNRDVIQRYTSRFREDARKLVVSRCLILTIIAISYAIVCWDDQAKILHWAFLAMTLRGVTIFFPVVFYLFHIHPVQSNWAVGAIWGAPVFSLLWTWWLMPVTGIDPIVVSGIWSALALLAGWWYWKREARRDLALQQADTR</sequence>
<organism evidence="9 10">
    <name type="scientific">Brevibacillus choshinensis</name>
    <dbReference type="NCBI Taxonomy" id="54911"/>
    <lineage>
        <taxon>Bacteria</taxon>
        <taxon>Bacillati</taxon>
        <taxon>Bacillota</taxon>
        <taxon>Bacilli</taxon>
        <taxon>Bacillales</taxon>
        <taxon>Paenibacillaceae</taxon>
        <taxon>Brevibacillus</taxon>
    </lineage>
</organism>
<keyword evidence="4 8" id="KW-0812">Transmembrane</keyword>
<dbReference type="InterPro" id="IPR038377">
    <property type="entry name" value="Na/Glc_symporter_sf"/>
</dbReference>
<dbReference type="Pfam" id="PF00474">
    <property type="entry name" value="SSF"/>
    <property type="match status" value="1"/>
</dbReference>
<evidence type="ECO:0000256" key="7">
    <source>
        <dbReference type="RuleBase" id="RU362091"/>
    </source>
</evidence>
<reference evidence="9 10" key="1">
    <citation type="submission" date="2015-09" db="EMBL/GenBank/DDBJ databases">
        <title>Genome sequencing project for genomic taxonomy and phylogenomics of Bacillus-like bacteria.</title>
        <authorList>
            <person name="Liu B."/>
            <person name="Wang J."/>
            <person name="Zhu Y."/>
            <person name="Liu G."/>
            <person name="Chen Q."/>
            <person name="Chen Z."/>
            <person name="Lan J."/>
            <person name="Che J."/>
            <person name="Ge C."/>
            <person name="Shi H."/>
            <person name="Pan Z."/>
            <person name="Liu X."/>
        </authorList>
    </citation>
    <scope>NUCLEOTIDE SEQUENCE [LARGE SCALE GENOMIC DNA]</scope>
    <source>
        <strain evidence="9 10">DSM 8552</strain>
    </source>
</reference>
<feature type="transmembrane region" description="Helical" evidence="8">
    <location>
        <begin position="432"/>
        <end position="454"/>
    </location>
</feature>
<evidence type="ECO:0000256" key="5">
    <source>
        <dbReference type="ARBA" id="ARBA00022989"/>
    </source>
</evidence>